<evidence type="ECO:0000313" key="8">
    <source>
        <dbReference type="EMBL" id="HIQ28942.1"/>
    </source>
</evidence>
<dbReference type="GO" id="GO:0006412">
    <property type="term" value="P:translation"/>
    <property type="evidence" value="ECO:0007669"/>
    <property type="project" value="UniProtKB-UniRule"/>
</dbReference>
<feature type="binding site" evidence="6">
    <location>
        <position position="42"/>
    </location>
    <ligand>
        <name>Zn(2+)</name>
        <dbReference type="ChEBI" id="CHEBI:29105"/>
    </ligand>
</feature>
<comment type="cofactor">
    <cofactor evidence="6">
        <name>Zn(2+)</name>
        <dbReference type="ChEBI" id="CHEBI:29105"/>
    </cofactor>
    <text evidence="6">Binds 1 zinc ion per subunit.</text>
</comment>
<evidence type="ECO:0000256" key="4">
    <source>
        <dbReference type="ARBA" id="ARBA00022980"/>
    </source>
</evidence>
<keyword evidence="4 6" id="KW-0689">Ribosomal protein</keyword>
<keyword evidence="5 6" id="KW-0687">Ribonucleoprotein</keyword>
<dbReference type="SUPFAM" id="SSF57829">
    <property type="entry name" value="Zn-binding ribosomal proteins"/>
    <property type="match status" value="1"/>
</dbReference>
<feature type="binding site" evidence="6">
    <location>
        <position position="45"/>
    </location>
    <ligand>
        <name>Zn(2+)</name>
        <dbReference type="ChEBI" id="CHEBI:29105"/>
    </ligand>
</feature>
<reference evidence="8" key="1">
    <citation type="journal article" date="2020" name="ISME J.">
        <title>Gammaproteobacteria mediating utilization of methyl-, sulfur- and petroleum organic compounds in deep ocean hydrothermal plumes.</title>
        <authorList>
            <person name="Zhou Z."/>
            <person name="Liu Y."/>
            <person name="Pan J."/>
            <person name="Cron B.R."/>
            <person name="Toner B.M."/>
            <person name="Anantharaman K."/>
            <person name="Breier J.A."/>
            <person name="Dick G.J."/>
            <person name="Li M."/>
        </authorList>
    </citation>
    <scope>NUCLEOTIDE SEQUENCE</scope>
    <source>
        <strain evidence="8">SZUA-1515</strain>
    </source>
</reference>
<evidence type="ECO:0000256" key="2">
    <source>
        <dbReference type="ARBA" id="ARBA00022771"/>
    </source>
</evidence>
<comment type="caution">
    <text evidence="8">The sequence shown here is derived from an EMBL/GenBank/DDBJ whole genome shotgun (WGS) entry which is preliminary data.</text>
</comment>
<dbReference type="EMBL" id="DQVM01000001">
    <property type="protein sequence ID" value="HIQ28942.1"/>
    <property type="molecule type" value="Genomic_DNA"/>
</dbReference>
<keyword evidence="1 6" id="KW-0479">Metal-binding</keyword>
<evidence type="ECO:0000256" key="5">
    <source>
        <dbReference type="ARBA" id="ARBA00023274"/>
    </source>
</evidence>
<protein>
    <recommendedName>
        <fullName evidence="6">Small ribosomal subunit protein eS31</fullName>
    </recommendedName>
</protein>
<dbReference type="InterPro" id="IPR022845">
    <property type="entry name" value="Ribosomal_eS31_arc"/>
</dbReference>
<dbReference type="GO" id="GO:0005840">
    <property type="term" value="C:ribosome"/>
    <property type="evidence" value="ECO:0007669"/>
    <property type="project" value="UniProtKB-KW"/>
</dbReference>
<dbReference type="Proteomes" id="UP000608579">
    <property type="component" value="Unassembled WGS sequence"/>
</dbReference>
<keyword evidence="2 6" id="KW-0863">Zinc-finger</keyword>
<dbReference type="InterPro" id="IPR038582">
    <property type="entry name" value="Ribosomal_eS31_euk-type_sf"/>
</dbReference>
<name>A0A832ZV82_CALS0</name>
<dbReference type="Pfam" id="PF01599">
    <property type="entry name" value="Ribosomal_S27"/>
    <property type="match status" value="1"/>
</dbReference>
<dbReference type="HAMAP" id="MF_00777">
    <property type="entry name" value="Ribosomal_eS31"/>
    <property type="match status" value="1"/>
</dbReference>
<evidence type="ECO:0000256" key="6">
    <source>
        <dbReference type="HAMAP-Rule" id="MF_00777"/>
    </source>
</evidence>
<feature type="binding site" evidence="6">
    <location>
        <position position="27"/>
    </location>
    <ligand>
        <name>Zn(2+)</name>
        <dbReference type="ChEBI" id="CHEBI:29105"/>
    </ligand>
</feature>
<evidence type="ECO:0000259" key="7">
    <source>
        <dbReference type="SMART" id="SM01402"/>
    </source>
</evidence>
<dbReference type="GO" id="GO:0003735">
    <property type="term" value="F:structural constituent of ribosome"/>
    <property type="evidence" value="ECO:0007669"/>
    <property type="project" value="InterPro"/>
</dbReference>
<sequence length="51" mass="5955">MGKSELWRRYAVKDGKMERKLINCPRCGQGYFMADHGDRYACGKCGYTQFK</sequence>
<feature type="domain" description="Small ribosomal subunit protein eS31" evidence="7">
    <location>
        <begin position="6"/>
        <end position="48"/>
    </location>
</feature>
<comment type="subunit">
    <text evidence="6">Part of the 30S ribosomal subunit.</text>
</comment>
<evidence type="ECO:0000256" key="1">
    <source>
        <dbReference type="ARBA" id="ARBA00022723"/>
    </source>
</evidence>
<feature type="binding site" evidence="6">
    <location>
        <position position="24"/>
    </location>
    <ligand>
        <name>Zn(2+)</name>
        <dbReference type="ChEBI" id="CHEBI:29105"/>
    </ligand>
</feature>
<dbReference type="GO" id="GO:0008270">
    <property type="term" value="F:zinc ion binding"/>
    <property type="evidence" value="ECO:0007669"/>
    <property type="project" value="UniProtKB-UniRule"/>
</dbReference>
<dbReference type="AlphaFoldDB" id="A0A832ZV82"/>
<comment type="similarity">
    <text evidence="6">Belongs to the eukaryotic ribosomal protein eS31 family.</text>
</comment>
<gene>
    <name evidence="6" type="primary">rps27ae</name>
    <name evidence="8" type="ORF">EYH45_00080</name>
</gene>
<dbReference type="GO" id="GO:1990904">
    <property type="term" value="C:ribonucleoprotein complex"/>
    <property type="evidence" value="ECO:0007669"/>
    <property type="project" value="UniProtKB-KW"/>
</dbReference>
<dbReference type="InterPro" id="IPR011332">
    <property type="entry name" value="Ribosomal_zn-bd"/>
</dbReference>
<dbReference type="Gene3D" id="6.20.50.150">
    <property type="match status" value="1"/>
</dbReference>
<dbReference type="SMART" id="SM01402">
    <property type="entry name" value="Ribosomal_S27"/>
    <property type="match status" value="1"/>
</dbReference>
<comment type="caution">
    <text evidence="6">Lacks conserved residue(s) required for the propagation of feature annotation.</text>
</comment>
<dbReference type="InterPro" id="IPR002906">
    <property type="entry name" value="Ribosomal_eS31"/>
</dbReference>
<organism evidence="8 9">
    <name type="scientific">Caldiarchaeum subterraneum</name>
    <dbReference type="NCBI Taxonomy" id="311458"/>
    <lineage>
        <taxon>Archaea</taxon>
        <taxon>Nitrososphaerota</taxon>
        <taxon>Candidatus Caldarchaeales</taxon>
        <taxon>Candidatus Caldarchaeaceae</taxon>
        <taxon>Candidatus Caldarchaeum</taxon>
    </lineage>
</organism>
<dbReference type="NCBIfam" id="NF001669">
    <property type="entry name" value="PRK00432.1"/>
    <property type="match status" value="1"/>
</dbReference>
<evidence type="ECO:0000313" key="9">
    <source>
        <dbReference type="Proteomes" id="UP000608579"/>
    </source>
</evidence>
<accession>A0A832ZV82</accession>
<keyword evidence="3 6" id="KW-0862">Zinc</keyword>
<evidence type="ECO:0000256" key="3">
    <source>
        <dbReference type="ARBA" id="ARBA00022833"/>
    </source>
</evidence>
<proteinExistence type="inferred from homology"/>